<feature type="transmembrane region" description="Helical" evidence="1">
    <location>
        <begin position="55"/>
        <end position="75"/>
    </location>
</feature>
<name>A0A1H7SSF1_9BACT</name>
<reference evidence="2 3" key="1">
    <citation type="submission" date="2016-10" db="EMBL/GenBank/DDBJ databases">
        <authorList>
            <person name="de Groot N.N."/>
        </authorList>
    </citation>
    <scope>NUCLEOTIDE SEQUENCE [LARGE SCALE GENOMIC DNA]</scope>
    <source>
        <strain evidence="2 3">DSM 21039</strain>
    </source>
</reference>
<dbReference type="RefSeq" id="WP_089911295.1">
    <property type="nucleotide sequence ID" value="NZ_FOBB01000002.1"/>
</dbReference>
<dbReference type="Proteomes" id="UP000198984">
    <property type="component" value="Unassembled WGS sequence"/>
</dbReference>
<dbReference type="InterPro" id="IPR018729">
    <property type="entry name" value="DUF2269_transmembrane"/>
</dbReference>
<evidence type="ECO:0000256" key="1">
    <source>
        <dbReference type="SAM" id="Phobius"/>
    </source>
</evidence>
<keyword evidence="1" id="KW-0472">Membrane</keyword>
<gene>
    <name evidence="2" type="ORF">SAMN04488505_1021013</name>
</gene>
<evidence type="ECO:0000313" key="2">
    <source>
        <dbReference type="EMBL" id="SEL75016.1"/>
    </source>
</evidence>
<feature type="transmembrane region" description="Helical" evidence="1">
    <location>
        <begin position="133"/>
        <end position="153"/>
    </location>
</feature>
<evidence type="ECO:0000313" key="3">
    <source>
        <dbReference type="Proteomes" id="UP000198984"/>
    </source>
</evidence>
<feature type="transmembrane region" description="Helical" evidence="1">
    <location>
        <begin position="87"/>
        <end position="107"/>
    </location>
</feature>
<dbReference type="OrthoDB" id="671232at2"/>
<accession>A0A1H7SSF1</accession>
<dbReference type="AlphaFoldDB" id="A0A1H7SSF1"/>
<sequence>MNLFSSGLVLHIIGIALISGGTLGHFITLRQLWGYLPGENQKATVVFKVSSAYDWFLRIGGLLLFASGFMLLRAYQFGVTKQFWFEFKMGLIVLMVLNITLVGAPGVKKLQSLLFNQPTVTDMLQYTALKKRIGIFHIGQFLILLLIFILGVFKFQ</sequence>
<dbReference type="EMBL" id="FOBB01000002">
    <property type="protein sequence ID" value="SEL75016.1"/>
    <property type="molecule type" value="Genomic_DNA"/>
</dbReference>
<feature type="transmembrane region" description="Helical" evidence="1">
    <location>
        <begin position="7"/>
        <end position="27"/>
    </location>
</feature>
<organism evidence="2 3">
    <name type="scientific">Chitinophaga rupis</name>
    <dbReference type="NCBI Taxonomy" id="573321"/>
    <lineage>
        <taxon>Bacteria</taxon>
        <taxon>Pseudomonadati</taxon>
        <taxon>Bacteroidota</taxon>
        <taxon>Chitinophagia</taxon>
        <taxon>Chitinophagales</taxon>
        <taxon>Chitinophagaceae</taxon>
        <taxon>Chitinophaga</taxon>
    </lineage>
</organism>
<keyword evidence="1" id="KW-1133">Transmembrane helix</keyword>
<keyword evidence="3" id="KW-1185">Reference proteome</keyword>
<protein>
    <submittedName>
        <fullName evidence="2">Predicted integral membrane protein</fullName>
    </submittedName>
</protein>
<keyword evidence="1" id="KW-0812">Transmembrane</keyword>
<proteinExistence type="predicted"/>
<dbReference type="Pfam" id="PF10027">
    <property type="entry name" value="DUF2269"/>
    <property type="match status" value="1"/>
</dbReference>